<dbReference type="Pfam" id="PF02501">
    <property type="entry name" value="T2SSI"/>
    <property type="match status" value="1"/>
</dbReference>
<dbReference type="InterPro" id="IPR010052">
    <property type="entry name" value="T2SS_protein-GspI"/>
</dbReference>
<dbReference type="EMBL" id="BMFS01000009">
    <property type="protein sequence ID" value="GGH04006.1"/>
    <property type="molecule type" value="Genomic_DNA"/>
</dbReference>
<evidence type="ECO:0000256" key="2">
    <source>
        <dbReference type="ARBA" id="ARBA00008358"/>
    </source>
</evidence>
<dbReference type="InterPro" id="IPR003413">
    <property type="entry name" value="T2SS_GspI_C"/>
</dbReference>
<keyword evidence="6" id="KW-0812">Transmembrane</keyword>
<comment type="subcellular location">
    <subcellularLocation>
        <location evidence="1 9">Cell inner membrane</location>
        <topology evidence="1 9">Single-pass membrane protein</topology>
    </subcellularLocation>
</comment>
<comment type="similarity">
    <text evidence="2 9">Belongs to the GSP I family.</text>
</comment>
<dbReference type="Gene3D" id="3.30.1300.30">
    <property type="entry name" value="GSPII I/J protein-like"/>
    <property type="match status" value="1"/>
</dbReference>
<evidence type="ECO:0000256" key="1">
    <source>
        <dbReference type="ARBA" id="ARBA00004377"/>
    </source>
</evidence>
<feature type="domain" description="Type II secretion system protein GspI C-terminal" evidence="10">
    <location>
        <begin position="41"/>
        <end position="114"/>
    </location>
</feature>
<dbReference type="PANTHER" id="PTHR38779">
    <property type="entry name" value="TYPE II SECRETION SYSTEM PROTEIN I-RELATED"/>
    <property type="match status" value="1"/>
</dbReference>
<accession>A0ABQ1XVS0</accession>
<dbReference type="PROSITE" id="PS00409">
    <property type="entry name" value="PROKAR_NTER_METHYL"/>
    <property type="match status" value="1"/>
</dbReference>
<keyword evidence="4 9" id="KW-0488">Methylation</keyword>
<evidence type="ECO:0000256" key="5">
    <source>
        <dbReference type="ARBA" id="ARBA00022519"/>
    </source>
</evidence>
<sequence length="122" mass="12987">MRADAGFSLVEMLAALVVLAIAGLALVQALSQSARAATLAEDRALAAMAAENVLADWRLERTGPPRTASGQYAFAGRDYEWRIEMAQTSEAGLVAVSLEISPAGSFNRGPGFTLTQFERAER</sequence>
<evidence type="ECO:0000256" key="8">
    <source>
        <dbReference type="ARBA" id="ARBA00023136"/>
    </source>
</evidence>
<evidence type="ECO:0000256" key="4">
    <source>
        <dbReference type="ARBA" id="ARBA00022481"/>
    </source>
</evidence>
<evidence type="ECO:0000256" key="9">
    <source>
        <dbReference type="RuleBase" id="RU368030"/>
    </source>
</evidence>
<name>A0ABQ1XVS0_9PROT</name>
<comment type="PTM">
    <text evidence="9">Cleaved by prepilin peptidase.</text>
</comment>
<keyword evidence="5 9" id="KW-0997">Cell inner membrane</keyword>
<gene>
    <name evidence="11" type="ORF">GCM10007420_20500</name>
</gene>
<comment type="function">
    <text evidence="9">Component of the type II secretion system required for the energy-dependent secretion of extracellular factors such as proteases and toxins from the periplasm.</text>
</comment>
<evidence type="ECO:0000313" key="12">
    <source>
        <dbReference type="Proteomes" id="UP000648722"/>
    </source>
</evidence>
<dbReference type="RefSeq" id="WP_188452488.1">
    <property type="nucleotide sequence ID" value="NZ_BMFS01000009.1"/>
</dbReference>
<organism evidence="11 12">
    <name type="scientific">Glycocaulis albus</name>
    <dbReference type="NCBI Taxonomy" id="1382801"/>
    <lineage>
        <taxon>Bacteria</taxon>
        <taxon>Pseudomonadati</taxon>
        <taxon>Pseudomonadota</taxon>
        <taxon>Alphaproteobacteria</taxon>
        <taxon>Maricaulales</taxon>
        <taxon>Maricaulaceae</taxon>
        <taxon>Glycocaulis</taxon>
    </lineage>
</organism>
<keyword evidence="8" id="KW-0472">Membrane</keyword>
<dbReference type="Pfam" id="PF07963">
    <property type="entry name" value="N_methyl"/>
    <property type="match status" value="1"/>
</dbReference>
<evidence type="ECO:0000256" key="3">
    <source>
        <dbReference type="ARBA" id="ARBA00022475"/>
    </source>
</evidence>
<comment type="caution">
    <text evidence="11">The sequence shown here is derived from an EMBL/GenBank/DDBJ whole genome shotgun (WGS) entry which is preliminary data.</text>
</comment>
<evidence type="ECO:0000256" key="7">
    <source>
        <dbReference type="ARBA" id="ARBA00022989"/>
    </source>
</evidence>
<dbReference type="NCBIfam" id="TIGR02532">
    <property type="entry name" value="IV_pilin_GFxxxE"/>
    <property type="match status" value="1"/>
</dbReference>
<keyword evidence="12" id="KW-1185">Reference proteome</keyword>
<comment type="subunit">
    <text evidence="9">Type II secretion is composed of four main components: the outer membrane complex, the inner membrane complex, the cytoplasmic secretion ATPase and the periplasm-spanning pseudopilus.</text>
</comment>
<dbReference type="InterPro" id="IPR012902">
    <property type="entry name" value="N_methyl_site"/>
</dbReference>
<dbReference type="PANTHER" id="PTHR38779:SF2">
    <property type="entry name" value="TYPE II SECRETION SYSTEM PROTEIN I-RELATED"/>
    <property type="match status" value="1"/>
</dbReference>
<reference evidence="12" key="1">
    <citation type="journal article" date="2019" name="Int. J. Syst. Evol. Microbiol.">
        <title>The Global Catalogue of Microorganisms (GCM) 10K type strain sequencing project: providing services to taxonomists for standard genome sequencing and annotation.</title>
        <authorList>
            <consortium name="The Broad Institute Genomics Platform"/>
            <consortium name="The Broad Institute Genome Sequencing Center for Infectious Disease"/>
            <person name="Wu L."/>
            <person name="Ma J."/>
        </authorList>
    </citation>
    <scope>NUCLEOTIDE SEQUENCE [LARGE SCALE GENOMIC DNA]</scope>
    <source>
        <strain evidence="12">CGMCC 1.12766</strain>
    </source>
</reference>
<evidence type="ECO:0000259" key="10">
    <source>
        <dbReference type="Pfam" id="PF02501"/>
    </source>
</evidence>
<keyword evidence="7" id="KW-1133">Transmembrane helix</keyword>
<dbReference type="NCBIfam" id="TIGR01707">
    <property type="entry name" value="gspI"/>
    <property type="match status" value="1"/>
</dbReference>
<dbReference type="InterPro" id="IPR045584">
    <property type="entry name" value="Pilin-like"/>
</dbReference>
<evidence type="ECO:0000256" key="6">
    <source>
        <dbReference type="ARBA" id="ARBA00022692"/>
    </source>
</evidence>
<proteinExistence type="inferred from homology"/>
<protein>
    <recommendedName>
        <fullName evidence="9">Type II secretion system protein I</fullName>
        <shortName evidence="9">T2SS minor pseudopilin I</shortName>
    </recommendedName>
</protein>
<evidence type="ECO:0000313" key="11">
    <source>
        <dbReference type="EMBL" id="GGH04006.1"/>
    </source>
</evidence>
<dbReference type="Proteomes" id="UP000648722">
    <property type="component" value="Unassembled WGS sequence"/>
</dbReference>
<dbReference type="SUPFAM" id="SSF54523">
    <property type="entry name" value="Pili subunits"/>
    <property type="match status" value="1"/>
</dbReference>
<keyword evidence="3" id="KW-1003">Cell membrane</keyword>